<proteinExistence type="predicted"/>
<feature type="transmembrane region" description="Helical" evidence="1">
    <location>
        <begin position="6"/>
        <end position="27"/>
    </location>
</feature>
<evidence type="ECO:0000256" key="1">
    <source>
        <dbReference type="SAM" id="Phobius"/>
    </source>
</evidence>
<name>A0A9X1W8A8_9VIBR</name>
<dbReference type="EMBL" id="JAJNNZ010000003">
    <property type="protein sequence ID" value="MCJ2376247.1"/>
    <property type="molecule type" value="Genomic_DNA"/>
</dbReference>
<keyword evidence="1" id="KW-0812">Transmembrane</keyword>
<accession>A0A9X1W8A8</accession>
<dbReference type="Proteomes" id="UP001139488">
    <property type="component" value="Unassembled WGS sequence"/>
</dbReference>
<keyword evidence="1" id="KW-0472">Membrane</keyword>
<feature type="transmembrane region" description="Helical" evidence="1">
    <location>
        <begin position="48"/>
        <end position="67"/>
    </location>
</feature>
<reference evidence="2" key="1">
    <citation type="submission" date="2021-11" db="EMBL/GenBank/DDBJ databases">
        <title>Vibrio ZSDE26 sp. nov. and Vibrio ZSDZ34 sp. nov., isolated from coastal seawater in Qingdao.</title>
        <authorList>
            <person name="Zhang P."/>
        </authorList>
    </citation>
    <scope>NUCLEOTIDE SEQUENCE</scope>
    <source>
        <strain evidence="2">ZSDZ34</strain>
    </source>
</reference>
<sequence length="74" mass="8206">MNATILFKVALVLLLLFIILNLALALIRMVRDKPDDAKPMSHYLGKRVVVSAIVIILLIIALQSGLITPNPRPY</sequence>
<protein>
    <submittedName>
        <fullName evidence="2">DUF2909 family protein</fullName>
    </submittedName>
</protein>
<comment type="caution">
    <text evidence="2">The sequence shown here is derived from an EMBL/GenBank/DDBJ whole genome shotgun (WGS) entry which is preliminary data.</text>
</comment>
<dbReference type="RefSeq" id="WP_244355687.1">
    <property type="nucleotide sequence ID" value="NZ_JAJNNZ010000003.1"/>
</dbReference>
<organism evidence="2 3">
    <name type="scientific">Vibrio gelatinilyticus</name>
    <dbReference type="NCBI Taxonomy" id="2893468"/>
    <lineage>
        <taxon>Bacteria</taxon>
        <taxon>Pseudomonadati</taxon>
        <taxon>Pseudomonadota</taxon>
        <taxon>Gammaproteobacteria</taxon>
        <taxon>Vibrionales</taxon>
        <taxon>Vibrionaceae</taxon>
        <taxon>Vibrio</taxon>
    </lineage>
</organism>
<evidence type="ECO:0000313" key="3">
    <source>
        <dbReference type="Proteomes" id="UP001139488"/>
    </source>
</evidence>
<dbReference type="InterPro" id="IPR021313">
    <property type="entry name" value="DUF2909"/>
</dbReference>
<keyword evidence="1" id="KW-1133">Transmembrane helix</keyword>
<dbReference type="AlphaFoldDB" id="A0A9X1W8A8"/>
<evidence type="ECO:0000313" key="2">
    <source>
        <dbReference type="EMBL" id="MCJ2376247.1"/>
    </source>
</evidence>
<keyword evidence="3" id="KW-1185">Reference proteome</keyword>
<gene>
    <name evidence="2" type="ORF">LNL84_05300</name>
</gene>
<dbReference type="Pfam" id="PF11137">
    <property type="entry name" value="DUF2909"/>
    <property type="match status" value="1"/>
</dbReference>